<dbReference type="EMBL" id="JAAIOD010000012">
    <property type="protein sequence ID" value="NSE58462.1"/>
    <property type="molecule type" value="Genomic_DNA"/>
</dbReference>
<dbReference type="GO" id="GO:0016810">
    <property type="term" value="F:hydrolase activity, acting on carbon-nitrogen (but not peptide) bonds"/>
    <property type="evidence" value="ECO:0007669"/>
    <property type="project" value="InterPro"/>
</dbReference>
<dbReference type="InterPro" id="IPR011330">
    <property type="entry name" value="Glyco_hydro/deAcase_b/a-brl"/>
</dbReference>
<sequence length="240" mass="27252">MKKAVKAGIIGAGALGYSIIPTYLMKYHWIIRDKKMAKKEEKVLYLTFDDGPDTVYTNKLLDLLDQEQVPATFFMVAEAAQGHPDIVKRMKKSGYSIGIHSLSHQSAMLFGPGRTKRDLKESRKIMGKMGIDVKEYRPPWGHLNLMSLYCIRKMHLQLIFWDVMAQDWSAKETADSICNKILRRVFPGAVICLHDGRGENGAPGRTIEALKKAIPMLKAQGYEFRRIEEKYETAGRSEIS</sequence>
<evidence type="ECO:0000256" key="1">
    <source>
        <dbReference type="SAM" id="Phobius"/>
    </source>
</evidence>
<dbReference type="Proteomes" id="UP000472916">
    <property type="component" value="Unassembled WGS sequence"/>
</dbReference>
<evidence type="ECO:0000313" key="11">
    <source>
        <dbReference type="Proteomes" id="UP000472916"/>
    </source>
</evidence>
<dbReference type="GO" id="GO:0005975">
    <property type="term" value="P:carbohydrate metabolic process"/>
    <property type="evidence" value="ECO:0007669"/>
    <property type="project" value="InterPro"/>
</dbReference>
<dbReference type="RefSeq" id="WP_055194616.1">
    <property type="nucleotide sequence ID" value="NZ_CAXSPU010000016.1"/>
</dbReference>
<dbReference type="PROSITE" id="PS51677">
    <property type="entry name" value="NODB"/>
    <property type="match status" value="1"/>
</dbReference>
<dbReference type="Proteomes" id="UP000095380">
    <property type="component" value="Unassembled WGS sequence"/>
</dbReference>
<keyword evidence="4" id="KW-0378">Hydrolase</keyword>
<name>A0A174L457_9FIRM</name>
<keyword evidence="1" id="KW-1133">Transmembrane helix</keyword>
<proteinExistence type="predicted"/>
<dbReference type="Proteomes" id="UP000095597">
    <property type="component" value="Unassembled WGS sequence"/>
</dbReference>
<evidence type="ECO:0000313" key="8">
    <source>
        <dbReference type="Proteomes" id="UP000095380"/>
    </source>
</evidence>
<evidence type="ECO:0000313" key="4">
    <source>
        <dbReference type="EMBL" id="CUO10917.1"/>
    </source>
</evidence>
<dbReference type="EC" id="3.-.-.-" evidence="4"/>
<evidence type="ECO:0000259" key="2">
    <source>
        <dbReference type="PROSITE" id="PS51677"/>
    </source>
</evidence>
<accession>A0A174L457</accession>
<dbReference type="PANTHER" id="PTHR10587:SF137">
    <property type="entry name" value="4-DEOXY-4-FORMAMIDO-L-ARABINOSE-PHOSPHOUNDECAPRENOL DEFORMYLASE ARND-RELATED"/>
    <property type="match status" value="1"/>
</dbReference>
<keyword evidence="1" id="KW-0472">Membrane</keyword>
<protein>
    <submittedName>
        <fullName evidence="5">Polysaccharide deacetylase family protein</fullName>
    </submittedName>
    <submittedName>
        <fullName evidence="4">Probable polysaccharide deacetylase pdaA</fullName>
        <ecNumber evidence="4">3.-.-.-</ecNumber>
    </submittedName>
</protein>
<dbReference type="EMBL" id="CYXO01000003">
    <property type="protein sequence ID" value="CUM80876.1"/>
    <property type="molecule type" value="Genomic_DNA"/>
</dbReference>
<evidence type="ECO:0000313" key="3">
    <source>
        <dbReference type="EMBL" id="CUM80876.1"/>
    </source>
</evidence>
<organism evidence="4 8">
    <name type="scientific">Dorea longicatena</name>
    <dbReference type="NCBI Taxonomy" id="88431"/>
    <lineage>
        <taxon>Bacteria</taxon>
        <taxon>Bacillati</taxon>
        <taxon>Bacillota</taxon>
        <taxon>Clostridia</taxon>
        <taxon>Lachnospirales</taxon>
        <taxon>Lachnospiraceae</taxon>
        <taxon>Dorea</taxon>
    </lineage>
</organism>
<evidence type="ECO:0000313" key="10">
    <source>
        <dbReference type="Proteomes" id="UP000446719"/>
    </source>
</evidence>
<reference evidence="8 9" key="1">
    <citation type="submission" date="2015-09" db="EMBL/GenBank/DDBJ databases">
        <authorList>
            <consortium name="Pathogen Informatics"/>
        </authorList>
    </citation>
    <scope>NUCLEOTIDE SEQUENCE [LARGE SCALE GENOMIC DNA]</scope>
    <source>
        <strain evidence="4 8">2789STDY5608851</strain>
        <strain evidence="3 9">2789STDY5834961</strain>
    </source>
</reference>
<keyword evidence="1" id="KW-0812">Transmembrane</keyword>
<dbReference type="Gene3D" id="3.20.20.370">
    <property type="entry name" value="Glycoside hydrolase/deacetylase"/>
    <property type="match status" value="1"/>
</dbReference>
<feature type="domain" description="NodB homology" evidence="2">
    <location>
        <begin position="42"/>
        <end position="225"/>
    </location>
</feature>
<dbReference type="CDD" id="cd10959">
    <property type="entry name" value="CE4_NodB_like_3"/>
    <property type="match status" value="1"/>
</dbReference>
<dbReference type="AlphaFoldDB" id="A0A174L457"/>
<reference evidence="7" key="3">
    <citation type="journal article" date="2020" name="Cell Host Microbe">
        <title>Functional and Genomic Variation between Human-Derived Isolates of Lachnospiraceae Reveals Inter- and Intra-Species Diversity.</title>
        <authorList>
            <person name="Sorbara M.T."/>
            <person name="Littmann E.R."/>
            <person name="Fontana E."/>
            <person name="Moody T.U."/>
            <person name="Kohout C.E."/>
            <person name="Gjonbalaj M."/>
            <person name="Eaton V."/>
            <person name="Seok R."/>
            <person name="Leiner I.M."/>
            <person name="Pamer E.G."/>
        </authorList>
    </citation>
    <scope>NUCLEOTIDE SEQUENCE</scope>
    <source>
        <strain evidence="7">MSK.10.16</strain>
    </source>
</reference>
<evidence type="ECO:0000313" key="9">
    <source>
        <dbReference type="Proteomes" id="UP000095597"/>
    </source>
</evidence>
<dbReference type="Proteomes" id="UP000724058">
    <property type="component" value="Unassembled WGS sequence"/>
</dbReference>
<evidence type="ECO:0000313" key="5">
    <source>
        <dbReference type="EMBL" id="MZK18230.1"/>
    </source>
</evidence>
<dbReference type="OrthoDB" id="9806342at2"/>
<dbReference type="SUPFAM" id="SSF88713">
    <property type="entry name" value="Glycoside hydrolase/deacetylase"/>
    <property type="match status" value="1"/>
</dbReference>
<feature type="transmembrane region" description="Helical" evidence="1">
    <location>
        <begin position="6"/>
        <end position="25"/>
    </location>
</feature>
<dbReference type="PANTHER" id="PTHR10587">
    <property type="entry name" value="GLYCOSYL TRANSFERASE-RELATED"/>
    <property type="match status" value="1"/>
</dbReference>
<dbReference type="InterPro" id="IPR050248">
    <property type="entry name" value="Polysacc_deacetylase_ArnD"/>
</dbReference>
<gene>
    <name evidence="4" type="primary">pdaA_1</name>
    <name evidence="4" type="ORF">ERS852408_01491</name>
    <name evidence="3" type="ORF">ERS852573_00620</name>
    <name evidence="7" type="ORF">G4332_10105</name>
    <name evidence="6" type="ORF">GT528_08490</name>
    <name evidence="5" type="ORF">GT565_08915</name>
</gene>
<reference evidence="7" key="4">
    <citation type="submission" date="2020-02" db="EMBL/GenBank/DDBJ databases">
        <authorList>
            <person name="Littmann E."/>
            <person name="Sorbara M."/>
        </authorList>
    </citation>
    <scope>NUCLEOTIDE SEQUENCE</scope>
    <source>
        <strain evidence="7">MSK.10.16</strain>
    </source>
</reference>
<dbReference type="InterPro" id="IPR002509">
    <property type="entry name" value="NODB_dom"/>
</dbReference>
<dbReference type="EMBL" id="WWSB01000010">
    <property type="protein sequence ID" value="MZK18230.1"/>
    <property type="molecule type" value="Genomic_DNA"/>
</dbReference>
<dbReference type="Proteomes" id="UP000446719">
    <property type="component" value="Unassembled WGS sequence"/>
</dbReference>
<reference evidence="10 11" key="2">
    <citation type="journal article" date="2019" name="Nat. Med.">
        <title>A library of human gut bacterial isolates paired with longitudinal multiomics data enables mechanistic microbiome research.</title>
        <authorList>
            <person name="Poyet M."/>
            <person name="Groussin M."/>
            <person name="Gibbons S.M."/>
            <person name="Avila-Pacheco J."/>
            <person name="Jiang X."/>
            <person name="Kearney S.M."/>
            <person name="Perrotta A.R."/>
            <person name="Berdy B."/>
            <person name="Zhao S."/>
            <person name="Lieberman T.D."/>
            <person name="Swanson P.K."/>
            <person name="Smith M."/>
            <person name="Roesemann S."/>
            <person name="Alexander J.E."/>
            <person name="Rich S.A."/>
            <person name="Livny J."/>
            <person name="Vlamakis H."/>
            <person name="Clish C."/>
            <person name="Bullock K."/>
            <person name="Deik A."/>
            <person name="Scott J."/>
            <person name="Pierce K.A."/>
            <person name="Xavier R.J."/>
            <person name="Alm E.J."/>
        </authorList>
    </citation>
    <scope>NUCLEOTIDE SEQUENCE [LARGE SCALE GENOMIC DNA]</scope>
    <source>
        <strain evidence="6 11">BIOML-A6</strain>
        <strain evidence="5 10">BIOML-A7</strain>
    </source>
</reference>
<evidence type="ECO:0000313" key="6">
    <source>
        <dbReference type="EMBL" id="MZK41748.1"/>
    </source>
</evidence>
<evidence type="ECO:0000313" key="7">
    <source>
        <dbReference type="EMBL" id="NSE58462.1"/>
    </source>
</evidence>
<dbReference type="EMBL" id="CYYM01000007">
    <property type="protein sequence ID" value="CUO10917.1"/>
    <property type="molecule type" value="Genomic_DNA"/>
</dbReference>
<dbReference type="EMBL" id="WWSC01000008">
    <property type="protein sequence ID" value="MZK41748.1"/>
    <property type="molecule type" value="Genomic_DNA"/>
</dbReference>
<dbReference type="Pfam" id="PF01522">
    <property type="entry name" value="Polysacc_deac_1"/>
    <property type="match status" value="1"/>
</dbReference>